<comment type="similarity">
    <text evidence="1">Belongs to the bacterial solute-binding protein 3 family.</text>
</comment>
<dbReference type="EMBL" id="BMXR01000006">
    <property type="protein sequence ID" value="GGX57044.1"/>
    <property type="molecule type" value="Genomic_DNA"/>
</dbReference>
<dbReference type="Gene3D" id="3.40.190.10">
    <property type="entry name" value="Periplasmic binding protein-like II"/>
    <property type="match status" value="2"/>
</dbReference>
<evidence type="ECO:0000256" key="2">
    <source>
        <dbReference type="SAM" id="SignalP"/>
    </source>
</evidence>
<dbReference type="PANTHER" id="PTHR35936:SF35">
    <property type="entry name" value="L-CYSTINE-BINDING PROTEIN TCYJ"/>
    <property type="match status" value="1"/>
</dbReference>
<comment type="caution">
    <text evidence="3">The sequence shown here is derived from an EMBL/GenBank/DDBJ whole genome shotgun (WGS) entry which is preliminary data.</text>
</comment>
<dbReference type="Proteomes" id="UP000626148">
    <property type="component" value="Unassembled WGS sequence"/>
</dbReference>
<reference evidence="3" key="1">
    <citation type="journal article" date="2014" name="Int. J. Syst. Evol. Microbiol.">
        <title>Complete genome sequence of Corynebacterium casei LMG S-19264T (=DSM 44701T), isolated from a smear-ripened cheese.</title>
        <authorList>
            <consortium name="US DOE Joint Genome Institute (JGI-PGF)"/>
            <person name="Walter F."/>
            <person name="Albersmeier A."/>
            <person name="Kalinowski J."/>
            <person name="Ruckert C."/>
        </authorList>
    </citation>
    <scope>NUCLEOTIDE SEQUENCE</scope>
    <source>
        <strain evidence="3">KCTC 22169</strain>
    </source>
</reference>
<name>A0A918KCF9_9GAMM</name>
<accession>A0A918KCF9</accession>
<dbReference type="PANTHER" id="PTHR35936">
    <property type="entry name" value="MEMBRANE-BOUND LYTIC MUREIN TRANSGLYCOSYLASE F"/>
    <property type="match status" value="1"/>
</dbReference>
<keyword evidence="2" id="KW-0732">Signal</keyword>
<evidence type="ECO:0000256" key="1">
    <source>
        <dbReference type="ARBA" id="ARBA00010333"/>
    </source>
</evidence>
<reference evidence="3" key="2">
    <citation type="submission" date="2020-09" db="EMBL/GenBank/DDBJ databases">
        <authorList>
            <person name="Sun Q."/>
            <person name="Kim S."/>
        </authorList>
    </citation>
    <scope>NUCLEOTIDE SEQUENCE</scope>
    <source>
        <strain evidence="3">KCTC 22169</strain>
    </source>
</reference>
<dbReference type="AlphaFoldDB" id="A0A918KCF9"/>
<evidence type="ECO:0000313" key="4">
    <source>
        <dbReference type="Proteomes" id="UP000626148"/>
    </source>
</evidence>
<evidence type="ECO:0000313" key="3">
    <source>
        <dbReference type="EMBL" id="GGX57044.1"/>
    </source>
</evidence>
<keyword evidence="4" id="KW-1185">Reference proteome</keyword>
<sequence length="259" mass="29201">MLSRWLPILAVLWVCFVVSARADTITIVADPWCPYNCEPESDTPGFMVEIARRVFAEVGIEVRYETVPWVRALQATETGEYNGAIGASKVEAPGFVFPAIEQGRMRNGFWVARETGWHFQGIESLTDIFLASLAGYSYGPQVEEYLTDPANASRVTQLYGPTPLQNGLNMLQRGRIDALLEDEYVFRYEVKQRNEVDLFRLAGRVELDPQFSDVYIAFSPALASSERYARLLGEGMARLRANGELDEILAHYGVSDWRD</sequence>
<proteinExistence type="inferred from homology"/>
<gene>
    <name evidence="3" type="ORF">GCM10007392_25680</name>
</gene>
<organism evidence="3 4">
    <name type="scientific">Saccharospirillum salsuginis</name>
    <dbReference type="NCBI Taxonomy" id="418750"/>
    <lineage>
        <taxon>Bacteria</taxon>
        <taxon>Pseudomonadati</taxon>
        <taxon>Pseudomonadota</taxon>
        <taxon>Gammaproteobacteria</taxon>
        <taxon>Oceanospirillales</taxon>
        <taxon>Saccharospirillaceae</taxon>
        <taxon>Saccharospirillum</taxon>
    </lineage>
</organism>
<feature type="chain" id="PRO_5037586880" evidence="2">
    <location>
        <begin position="23"/>
        <end position="259"/>
    </location>
</feature>
<dbReference type="SUPFAM" id="SSF53850">
    <property type="entry name" value="Periplasmic binding protein-like II"/>
    <property type="match status" value="1"/>
</dbReference>
<dbReference type="RefSeq" id="WP_189609245.1">
    <property type="nucleotide sequence ID" value="NZ_BMXR01000006.1"/>
</dbReference>
<protein>
    <submittedName>
        <fullName evidence="3">ABC transporter substrate-binding protein</fullName>
    </submittedName>
</protein>
<feature type="signal peptide" evidence="2">
    <location>
        <begin position="1"/>
        <end position="22"/>
    </location>
</feature>